<accession>A0ACB9N6X8</accession>
<evidence type="ECO:0000313" key="2">
    <source>
        <dbReference type="Proteomes" id="UP000828941"/>
    </source>
</evidence>
<reference evidence="1 2" key="1">
    <citation type="journal article" date="2022" name="DNA Res.">
        <title>Chromosomal-level genome assembly of the orchid tree Bauhinia variegata (Leguminosae; Cercidoideae) supports the allotetraploid origin hypothesis of Bauhinia.</title>
        <authorList>
            <person name="Zhong Y."/>
            <person name="Chen Y."/>
            <person name="Zheng D."/>
            <person name="Pang J."/>
            <person name="Liu Y."/>
            <person name="Luo S."/>
            <person name="Meng S."/>
            <person name="Qian L."/>
            <person name="Wei D."/>
            <person name="Dai S."/>
            <person name="Zhou R."/>
        </authorList>
    </citation>
    <scope>NUCLEOTIDE SEQUENCE [LARGE SCALE GENOMIC DNA]</scope>
    <source>
        <strain evidence="1">BV-YZ2020</strain>
    </source>
</reference>
<dbReference type="EMBL" id="CM039432">
    <property type="protein sequence ID" value="KAI4331781.1"/>
    <property type="molecule type" value="Genomic_DNA"/>
</dbReference>
<protein>
    <submittedName>
        <fullName evidence="1">Uncharacterized protein</fullName>
    </submittedName>
</protein>
<gene>
    <name evidence="1" type="ORF">L6164_016736</name>
</gene>
<sequence length="120" mass="13556">MRFGYIRNCLEITMRNYAMQSPHKNHYLLERCPKESTGALPAIYAIELQGIAKLPKALKYNKRLLGSDHVQTAASYNAISLTPSLVKTYSPNVHQEETTLKILQAKLESEELSSQDFDVA</sequence>
<name>A0ACB9N6X8_BAUVA</name>
<comment type="caution">
    <text evidence="1">The sequence shown here is derived from an EMBL/GenBank/DDBJ whole genome shotgun (WGS) entry which is preliminary data.</text>
</comment>
<proteinExistence type="predicted"/>
<keyword evidence="2" id="KW-1185">Reference proteome</keyword>
<dbReference type="Proteomes" id="UP000828941">
    <property type="component" value="Chromosome 7"/>
</dbReference>
<organism evidence="1 2">
    <name type="scientific">Bauhinia variegata</name>
    <name type="common">Purple orchid tree</name>
    <name type="synonym">Phanera variegata</name>
    <dbReference type="NCBI Taxonomy" id="167791"/>
    <lineage>
        <taxon>Eukaryota</taxon>
        <taxon>Viridiplantae</taxon>
        <taxon>Streptophyta</taxon>
        <taxon>Embryophyta</taxon>
        <taxon>Tracheophyta</taxon>
        <taxon>Spermatophyta</taxon>
        <taxon>Magnoliopsida</taxon>
        <taxon>eudicotyledons</taxon>
        <taxon>Gunneridae</taxon>
        <taxon>Pentapetalae</taxon>
        <taxon>rosids</taxon>
        <taxon>fabids</taxon>
        <taxon>Fabales</taxon>
        <taxon>Fabaceae</taxon>
        <taxon>Cercidoideae</taxon>
        <taxon>Cercideae</taxon>
        <taxon>Bauhiniinae</taxon>
        <taxon>Bauhinia</taxon>
    </lineage>
</organism>
<evidence type="ECO:0000313" key="1">
    <source>
        <dbReference type="EMBL" id="KAI4331781.1"/>
    </source>
</evidence>